<feature type="region of interest" description="Disordered" evidence="7">
    <location>
        <begin position="569"/>
        <end position="607"/>
    </location>
</feature>
<evidence type="ECO:0000256" key="6">
    <source>
        <dbReference type="ARBA" id="ARBA00023136"/>
    </source>
</evidence>
<keyword evidence="6 8" id="KW-0472">Membrane</keyword>
<dbReference type="CDD" id="cd17316">
    <property type="entry name" value="MFS_SV2_like"/>
    <property type="match status" value="1"/>
</dbReference>
<dbReference type="Pfam" id="PF07690">
    <property type="entry name" value="MFS_1"/>
    <property type="match status" value="1"/>
</dbReference>
<protein>
    <submittedName>
        <fullName evidence="10">Major facilitator superfamily domain, general substrate transporter</fullName>
    </submittedName>
</protein>
<dbReference type="PROSITE" id="PS50850">
    <property type="entry name" value="MFS"/>
    <property type="match status" value="1"/>
</dbReference>
<evidence type="ECO:0000313" key="11">
    <source>
        <dbReference type="Proteomes" id="UP000076881"/>
    </source>
</evidence>
<dbReference type="GO" id="GO:0022857">
    <property type="term" value="F:transmembrane transporter activity"/>
    <property type="evidence" value="ECO:0007669"/>
    <property type="project" value="InterPro"/>
</dbReference>
<feature type="transmembrane region" description="Helical" evidence="8">
    <location>
        <begin position="110"/>
        <end position="130"/>
    </location>
</feature>
<evidence type="ECO:0000256" key="5">
    <source>
        <dbReference type="ARBA" id="ARBA00022989"/>
    </source>
</evidence>
<keyword evidence="11" id="KW-1185">Reference proteome</keyword>
<dbReference type="AlphaFoldDB" id="A0A162IRE3"/>
<dbReference type="Proteomes" id="UP000076881">
    <property type="component" value="Unassembled WGS sequence"/>
</dbReference>
<feature type="transmembrane region" description="Helical" evidence="8">
    <location>
        <begin position="137"/>
        <end position="156"/>
    </location>
</feature>
<feature type="compositionally biased region" description="Basic and acidic residues" evidence="7">
    <location>
        <begin position="588"/>
        <end position="597"/>
    </location>
</feature>
<feature type="transmembrane region" description="Helical" evidence="8">
    <location>
        <begin position="195"/>
        <end position="218"/>
    </location>
</feature>
<feature type="transmembrane region" description="Helical" evidence="8">
    <location>
        <begin position="408"/>
        <end position="427"/>
    </location>
</feature>
<feature type="region of interest" description="Disordered" evidence="7">
    <location>
        <begin position="723"/>
        <end position="755"/>
    </location>
</feature>
<feature type="region of interest" description="Disordered" evidence="7">
    <location>
        <begin position="1"/>
        <end position="29"/>
    </location>
</feature>
<evidence type="ECO:0000256" key="7">
    <source>
        <dbReference type="SAM" id="MobiDB-lite"/>
    </source>
</evidence>
<evidence type="ECO:0000313" key="10">
    <source>
        <dbReference type="EMBL" id="OAA76365.1"/>
    </source>
</evidence>
<dbReference type="PANTHER" id="PTHR39394:SF1">
    <property type="entry name" value="DNAJ HOMOLOGUE SUBFAMILY C MEMBER 28 CONSERVED DOMAIN-CONTAINING PROTEIN"/>
    <property type="match status" value="1"/>
</dbReference>
<keyword evidence="5 8" id="KW-1133">Transmembrane helix</keyword>
<evidence type="ECO:0000256" key="2">
    <source>
        <dbReference type="ARBA" id="ARBA00008335"/>
    </source>
</evidence>
<dbReference type="InterPro" id="IPR011701">
    <property type="entry name" value="MFS"/>
</dbReference>
<name>A0A162IRE3_CORDF</name>
<feature type="transmembrane region" description="Helical" evidence="8">
    <location>
        <begin position="73"/>
        <end position="90"/>
    </location>
</feature>
<dbReference type="InterPro" id="IPR018961">
    <property type="entry name" value="DnaJ_homolog_subfam-C_membr-28"/>
</dbReference>
<dbReference type="OrthoDB" id="3936150at2759"/>
<evidence type="ECO:0000256" key="4">
    <source>
        <dbReference type="ARBA" id="ARBA00022692"/>
    </source>
</evidence>
<dbReference type="FunFam" id="1.20.1250.20:FF:000171">
    <property type="entry name" value="MFS general substrate transporter"/>
    <property type="match status" value="1"/>
</dbReference>
<evidence type="ECO:0000256" key="1">
    <source>
        <dbReference type="ARBA" id="ARBA00004141"/>
    </source>
</evidence>
<feature type="transmembrane region" description="Helical" evidence="8">
    <location>
        <begin position="238"/>
        <end position="260"/>
    </location>
</feature>
<comment type="subcellular location">
    <subcellularLocation>
        <location evidence="1">Membrane</location>
        <topology evidence="1">Multi-pass membrane protein</topology>
    </subcellularLocation>
</comment>
<feature type="domain" description="Major facilitator superfamily (MFS) profile" evidence="9">
    <location>
        <begin position="70"/>
        <end position="539"/>
    </location>
</feature>
<feature type="transmembrane region" description="Helical" evidence="8">
    <location>
        <begin position="434"/>
        <end position="454"/>
    </location>
</feature>
<keyword evidence="4 8" id="KW-0812">Transmembrane</keyword>
<dbReference type="EMBL" id="AZHF01000004">
    <property type="protein sequence ID" value="OAA76365.1"/>
    <property type="molecule type" value="Genomic_DNA"/>
</dbReference>
<keyword evidence="3" id="KW-0813">Transport</keyword>
<dbReference type="SUPFAM" id="SSF103473">
    <property type="entry name" value="MFS general substrate transporter"/>
    <property type="match status" value="1"/>
</dbReference>
<accession>A0A162IRE3</accession>
<dbReference type="InterPro" id="IPR020846">
    <property type="entry name" value="MFS_dom"/>
</dbReference>
<dbReference type="InterPro" id="IPR036259">
    <property type="entry name" value="MFS_trans_sf"/>
</dbReference>
<dbReference type="GO" id="GO:0016020">
    <property type="term" value="C:membrane"/>
    <property type="evidence" value="ECO:0007669"/>
    <property type="project" value="UniProtKB-SubCell"/>
</dbReference>
<dbReference type="Gene3D" id="1.20.1250.20">
    <property type="entry name" value="MFS general substrate transporter like domains"/>
    <property type="match status" value="1"/>
</dbReference>
<feature type="transmembrane region" description="Helical" evidence="8">
    <location>
        <begin position="162"/>
        <end position="188"/>
    </location>
</feature>
<proteinExistence type="inferred from homology"/>
<comment type="similarity">
    <text evidence="2">Belongs to the major facilitator superfamily.</text>
</comment>
<comment type="caution">
    <text evidence="10">The sequence shown here is derived from an EMBL/GenBank/DDBJ whole genome shotgun (WGS) entry which is preliminary data.</text>
</comment>
<feature type="compositionally biased region" description="Basic and acidic residues" evidence="7">
    <location>
        <begin position="8"/>
        <end position="29"/>
    </location>
</feature>
<sequence length="1072" mass="118500">MAQLPPYKESDPAGLEKKIASGEDGHASDDLGSIHSGEDILGMQDMDPALNKKMHLVNNAIDEIGWTNYHLKLFFLNGFGYCVDSMILLFQSVISGPAYKEFGSHGYKNALTIAVYSGMFTGAIFWGFSADVIGRKYAFNISLFICSVACIVAGAMPSWASLAFFIALLGFGGGGNLVMDTTVFLEYLPGNKQWLVTFMAAWWGFGQAICGFIAWGFLVPDKWNCLEGSPCHKADNWGWRYAMFTGGALVFVMSVLRIFVIRLKETPKYLLGSGEDALLVENIQAMAKKYNRPCSLTLQRLEACGSIRNSHSKSRFSLGETMVHFRGLFCTKKVGLSTSLIWLSWILIGLAYPLFYVFLPTYLKSRSGEFERSVFETWRNYALTNVCGIPGPIIAGIMCNTRIFGRKYTMVVGSLLTMAFFFAYTAVKTSEQDLAFSCIIACVLNIYYGTLYAYTPEVLPSAHRGTGNGVAVALNRIMGIISAVIGSAADTSTSAPLWRQSMRTPITLLQSYPTTNLVDYDRSSTLGLLERILGRAKMRLAAGRNAQRVCRKCQPPTGAKILRAVSYSFHRGDGTPPRSSSAQPKTTKSSDEVKNETEADEAAELGPLARRLEEATEEALFTGGRAGRQAVEDAGFSEDLKAKLMSKVVEAKFQNDFVGALAEAGITSEGEKSPGTSFGANQVWTGEERTEDVVLRMLDDSKKPLKPDLRGNALDTRLKRKAVLSPGQRAASARDRASAYSGMGMKESQGLSDKEKEEMKKQFRERFQPEGRIGPVSISAIASMANERIEDAIARGQFQNIPRGKGVESDSGVKNPFVDTTEYLMNRLIQRQDLVPPWIEKQQELVREANTFRARLRSDWKRHAARVISAKGGSMLEQMQRAELYAAAERVHNPRQRVSDQIAVPSAVTDDPVMSKQLEQVEELEEVATKALDREIAAAEHSPTLEPGRLPRPFRDADWEKAEQKYMTLAIDRLNSLTRSYNLMAPDLAKKPYFSLARELAVCFSTVAPLLANEIKNRATRAPPSRLGGGGQAASRGNVMADFVGKDDAKIHVEGNEKAFGLKEWWRDFWKK</sequence>
<evidence type="ECO:0000256" key="8">
    <source>
        <dbReference type="SAM" id="Phobius"/>
    </source>
</evidence>
<dbReference type="PANTHER" id="PTHR39394">
    <property type="entry name" value="YALI0E31793P"/>
    <property type="match status" value="1"/>
</dbReference>
<evidence type="ECO:0000256" key="3">
    <source>
        <dbReference type="ARBA" id="ARBA00022448"/>
    </source>
</evidence>
<evidence type="ECO:0000259" key="9">
    <source>
        <dbReference type="PROSITE" id="PS50850"/>
    </source>
</evidence>
<feature type="compositionally biased region" description="Polar residues" evidence="7">
    <location>
        <begin position="577"/>
        <end position="587"/>
    </location>
</feature>
<gene>
    <name evidence="10" type="ORF">LEL_06049</name>
</gene>
<organism evidence="10 11">
    <name type="scientific">Akanthomyces lecanii RCEF 1005</name>
    <dbReference type="NCBI Taxonomy" id="1081108"/>
    <lineage>
        <taxon>Eukaryota</taxon>
        <taxon>Fungi</taxon>
        <taxon>Dikarya</taxon>
        <taxon>Ascomycota</taxon>
        <taxon>Pezizomycotina</taxon>
        <taxon>Sordariomycetes</taxon>
        <taxon>Hypocreomycetidae</taxon>
        <taxon>Hypocreales</taxon>
        <taxon>Cordycipitaceae</taxon>
        <taxon>Akanthomyces</taxon>
        <taxon>Cordyceps confragosa</taxon>
    </lineage>
</organism>
<feature type="transmembrane region" description="Helical" evidence="8">
    <location>
        <begin position="340"/>
        <end position="359"/>
    </location>
</feature>
<reference evidence="10 11" key="1">
    <citation type="journal article" date="2016" name="Genome Biol. Evol.">
        <title>Divergent and convergent evolution of fungal pathogenicity.</title>
        <authorList>
            <person name="Shang Y."/>
            <person name="Xiao G."/>
            <person name="Zheng P."/>
            <person name="Cen K."/>
            <person name="Zhan S."/>
            <person name="Wang C."/>
        </authorList>
    </citation>
    <scope>NUCLEOTIDE SEQUENCE [LARGE SCALE GENOMIC DNA]</scope>
    <source>
        <strain evidence="10 11">RCEF 1005</strain>
    </source>
</reference>
<dbReference type="Pfam" id="PF09350">
    <property type="entry name" value="DJC28_CD"/>
    <property type="match status" value="1"/>
</dbReference>